<dbReference type="InterPro" id="IPR016032">
    <property type="entry name" value="Sig_transdc_resp-reg_C-effctor"/>
</dbReference>
<protein>
    <submittedName>
        <fullName evidence="5">LuxR C-terminal-related transcriptional regulator</fullName>
    </submittedName>
</protein>
<evidence type="ECO:0000256" key="2">
    <source>
        <dbReference type="ARBA" id="ARBA00023125"/>
    </source>
</evidence>
<dbReference type="PANTHER" id="PTHR44688">
    <property type="entry name" value="DNA-BINDING TRANSCRIPTIONAL ACTIVATOR DEVR_DOSR"/>
    <property type="match status" value="1"/>
</dbReference>
<name>A0ABT2MLN1_9MYCO</name>
<keyword evidence="2" id="KW-0238">DNA-binding</keyword>
<evidence type="ECO:0000256" key="3">
    <source>
        <dbReference type="ARBA" id="ARBA00023163"/>
    </source>
</evidence>
<dbReference type="EMBL" id="JAODWD010000007">
    <property type="protein sequence ID" value="MCT7661861.1"/>
    <property type="molecule type" value="Genomic_DNA"/>
</dbReference>
<dbReference type="InterPro" id="IPR036388">
    <property type="entry name" value="WH-like_DNA-bd_sf"/>
</dbReference>
<dbReference type="Gene3D" id="3.30.450.40">
    <property type="match status" value="1"/>
</dbReference>
<dbReference type="SUPFAM" id="SSF55781">
    <property type="entry name" value="GAF domain-like"/>
    <property type="match status" value="1"/>
</dbReference>
<sequence>MLLAADETLSSQLLDGTIAAMRSSVAADLVDLGALLSRAESLEALERTYLRESGQFIDMPIRGLYLLDPRTHLPLRSAGENTSDHFLVRYEQAGRSVDPILSRVLRSHCAVYNLAMMSLVEWMDSQLYQEVVGLHGCRHVIEAPMISAGEVIGTLNFADPRDECAAEPAVEIAELLGRVVGQAVTVVQQRTALTRMSRNALAALDISRTAVIINFSPDEPPWLNDAARELIDGLERGREIAYDAIARPAGREPLTREVPVVLKSGRSGLLRIHSRSPGEEPDAVVAVLGLAGASSPVSGTVWAALSARERQVCELLVEGLTDREIGSRLSLSSNTVSQYVKHIYAKTHTRSRVELTRLVIGIDEPVD</sequence>
<gene>
    <name evidence="5" type="ORF">N4S67_26035</name>
</gene>
<dbReference type="Proteomes" id="UP001206639">
    <property type="component" value="Unassembled WGS sequence"/>
</dbReference>
<dbReference type="SUPFAM" id="SSF46894">
    <property type="entry name" value="C-terminal effector domain of the bipartite response regulators"/>
    <property type="match status" value="1"/>
</dbReference>
<reference evidence="6" key="1">
    <citation type="submission" date="2023-07" db="EMBL/GenBank/DDBJ databases">
        <authorList>
            <person name="Deng Y."/>
            <person name="Zhang Y.-Q."/>
        </authorList>
    </citation>
    <scope>NUCLEOTIDE SEQUENCE [LARGE SCALE GENOMIC DNA]</scope>
    <source>
        <strain evidence="6">CPCC 205710</strain>
    </source>
</reference>
<dbReference type="SMART" id="SM00421">
    <property type="entry name" value="HTH_LUXR"/>
    <property type="match status" value="1"/>
</dbReference>
<feature type="domain" description="HTH luxR-type" evidence="4">
    <location>
        <begin position="298"/>
        <end position="363"/>
    </location>
</feature>
<organism evidence="5 6">
    <name type="scientific">Mycobacterium deserti</name>
    <dbReference type="NCBI Taxonomy" id="2978347"/>
    <lineage>
        <taxon>Bacteria</taxon>
        <taxon>Bacillati</taxon>
        <taxon>Actinomycetota</taxon>
        <taxon>Actinomycetes</taxon>
        <taxon>Mycobacteriales</taxon>
        <taxon>Mycobacteriaceae</taxon>
        <taxon>Mycobacterium</taxon>
    </lineage>
</organism>
<keyword evidence="1" id="KW-0805">Transcription regulation</keyword>
<evidence type="ECO:0000259" key="4">
    <source>
        <dbReference type="PROSITE" id="PS50043"/>
    </source>
</evidence>
<keyword evidence="3" id="KW-0804">Transcription</keyword>
<evidence type="ECO:0000313" key="6">
    <source>
        <dbReference type="Proteomes" id="UP001206639"/>
    </source>
</evidence>
<dbReference type="CDD" id="cd06170">
    <property type="entry name" value="LuxR_C_like"/>
    <property type="match status" value="1"/>
</dbReference>
<dbReference type="Gene3D" id="1.10.10.10">
    <property type="entry name" value="Winged helix-like DNA-binding domain superfamily/Winged helix DNA-binding domain"/>
    <property type="match status" value="1"/>
</dbReference>
<dbReference type="PROSITE" id="PS50043">
    <property type="entry name" value="HTH_LUXR_2"/>
    <property type="match status" value="1"/>
</dbReference>
<dbReference type="PRINTS" id="PR00038">
    <property type="entry name" value="HTHLUXR"/>
</dbReference>
<evidence type="ECO:0000313" key="5">
    <source>
        <dbReference type="EMBL" id="MCT7661861.1"/>
    </source>
</evidence>
<proteinExistence type="predicted"/>
<accession>A0ABT2MLN1</accession>
<evidence type="ECO:0000256" key="1">
    <source>
        <dbReference type="ARBA" id="ARBA00023015"/>
    </source>
</evidence>
<dbReference type="Pfam" id="PF00196">
    <property type="entry name" value="GerE"/>
    <property type="match status" value="1"/>
</dbReference>
<keyword evidence="6" id="KW-1185">Reference proteome</keyword>
<dbReference type="InterPro" id="IPR000792">
    <property type="entry name" value="Tscrpt_reg_LuxR_C"/>
</dbReference>
<dbReference type="InterPro" id="IPR029016">
    <property type="entry name" value="GAF-like_dom_sf"/>
</dbReference>
<dbReference type="PANTHER" id="PTHR44688:SF16">
    <property type="entry name" value="DNA-BINDING TRANSCRIPTIONAL ACTIVATOR DEVR_DOSR"/>
    <property type="match status" value="1"/>
</dbReference>
<comment type="caution">
    <text evidence="5">The sequence shown here is derived from an EMBL/GenBank/DDBJ whole genome shotgun (WGS) entry which is preliminary data.</text>
</comment>